<dbReference type="EC" id="4.1.3.17" evidence="5"/>
<accession>A0A4Q9HTA9</accession>
<evidence type="ECO:0000256" key="11">
    <source>
        <dbReference type="ARBA" id="ARBA00032305"/>
    </source>
</evidence>
<evidence type="ECO:0000256" key="7">
    <source>
        <dbReference type="ARBA" id="ARBA00016549"/>
    </source>
</evidence>
<dbReference type="PANTHER" id="PTHR33254:SF4">
    <property type="entry name" value="4-HYDROXY-4-METHYL-2-OXOGLUTARATE ALDOLASE 3-RELATED"/>
    <property type="match status" value="1"/>
</dbReference>
<evidence type="ECO:0000256" key="4">
    <source>
        <dbReference type="ARBA" id="ARBA00011233"/>
    </source>
</evidence>
<evidence type="ECO:0000256" key="6">
    <source>
        <dbReference type="ARBA" id="ARBA00012947"/>
    </source>
</evidence>
<reference evidence="14 15" key="1">
    <citation type="submission" date="2019-02" db="EMBL/GenBank/DDBJ databases">
        <title>Draft Genome Sequence of Streptomyces sp. AM-2504, identified by 16S rRNA comparative analysis as a Streptomyces Kasugaensis strain.</title>
        <authorList>
            <person name="Napolioni V."/>
            <person name="Giuliodori A.M."/>
            <person name="Spurio R."/>
            <person name="Fabbretti A."/>
        </authorList>
    </citation>
    <scope>NUCLEOTIDE SEQUENCE [LARGE SCALE GENOMIC DNA]</scope>
    <source>
        <strain evidence="14 15">AM-2504</strain>
    </source>
</reference>
<evidence type="ECO:0000256" key="5">
    <source>
        <dbReference type="ARBA" id="ARBA00012213"/>
    </source>
</evidence>
<dbReference type="EC" id="4.1.1.112" evidence="6"/>
<comment type="cofactor">
    <cofactor evidence="2">
        <name>a divalent metal cation</name>
        <dbReference type="ChEBI" id="CHEBI:60240"/>
    </cofactor>
</comment>
<dbReference type="SUPFAM" id="SSF89562">
    <property type="entry name" value="RraA-like"/>
    <property type="match status" value="1"/>
</dbReference>
<evidence type="ECO:0000256" key="9">
    <source>
        <dbReference type="ARBA" id="ARBA00029596"/>
    </source>
</evidence>
<feature type="binding site" evidence="13">
    <location>
        <begin position="106"/>
        <end position="109"/>
    </location>
    <ligand>
        <name>substrate</name>
    </ligand>
</feature>
<dbReference type="InterPro" id="IPR036704">
    <property type="entry name" value="RraA/RraA-like_sf"/>
</dbReference>
<evidence type="ECO:0000256" key="8">
    <source>
        <dbReference type="ARBA" id="ARBA00025046"/>
    </source>
</evidence>
<dbReference type="Pfam" id="PF03737">
    <property type="entry name" value="RraA-like"/>
    <property type="match status" value="1"/>
</dbReference>
<name>A0A4Q9HTA9_STRKA</name>
<comment type="catalytic activity">
    <reaction evidence="12">
        <text>oxaloacetate + H(+) = pyruvate + CO2</text>
        <dbReference type="Rhea" id="RHEA:15641"/>
        <dbReference type="ChEBI" id="CHEBI:15361"/>
        <dbReference type="ChEBI" id="CHEBI:15378"/>
        <dbReference type="ChEBI" id="CHEBI:16452"/>
        <dbReference type="ChEBI" id="CHEBI:16526"/>
        <dbReference type="EC" id="4.1.1.112"/>
    </reaction>
</comment>
<sequence length="232" mass="24977">MNREVHEVQTVYNELVRPPRDVIEAFHEVLRAEYSPSCLVADAQERVGAIGGLRSVKREHRVIGPALTIDLPEDDLVDILPVLPTAQPGDVIVLACHGNTRMAMWGGLMATLSQMAGIAGAVVDGAVRDVDELRDLDFPIWYRTTMPRRCPAAAPAAGRPVRVNVPIVIDGAVIEPGDIIVAEENGVGVVPPALADEVLAATRQLLAKESVVRDKINDGATLNQLLAEFGYL</sequence>
<organism evidence="14 15">
    <name type="scientific">Streptomyces kasugaensis</name>
    <dbReference type="NCBI Taxonomy" id="1946"/>
    <lineage>
        <taxon>Bacteria</taxon>
        <taxon>Bacillati</taxon>
        <taxon>Actinomycetota</taxon>
        <taxon>Actinomycetes</taxon>
        <taxon>Kitasatosporales</taxon>
        <taxon>Streptomycetaceae</taxon>
        <taxon>Streptomyces</taxon>
    </lineage>
</organism>
<dbReference type="CDD" id="cd16841">
    <property type="entry name" value="RraA_family"/>
    <property type="match status" value="1"/>
</dbReference>
<dbReference type="PANTHER" id="PTHR33254">
    <property type="entry name" value="4-HYDROXY-4-METHYL-2-OXOGLUTARATE ALDOLASE 3-RELATED"/>
    <property type="match status" value="1"/>
</dbReference>
<dbReference type="Gene3D" id="3.50.30.40">
    <property type="entry name" value="Ribonuclease E inhibitor RraA/RraA-like"/>
    <property type="match status" value="1"/>
</dbReference>
<evidence type="ECO:0000313" key="14">
    <source>
        <dbReference type="EMBL" id="TBO58304.1"/>
    </source>
</evidence>
<evidence type="ECO:0000256" key="2">
    <source>
        <dbReference type="ARBA" id="ARBA00001968"/>
    </source>
</evidence>
<gene>
    <name evidence="14" type="ORF">EYS09_18125</name>
</gene>
<dbReference type="OrthoDB" id="943692at2"/>
<evidence type="ECO:0000256" key="13">
    <source>
        <dbReference type="PIRSR" id="PIRSR605493-1"/>
    </source>
</evidence>
<comment type="subunit">
    <text evidence="4">Homotrimer.</text>
</comment>
<dbReference type="InterPro" id="IPR005493">
    <property type="entry name" value="RraA/RraA-like"/>
</dbReference>
<evidence type="ECO:0000256" key="12">
    <source>
        <dbReference type="ARBA" id="ARBA00047973"/>
    </source>
</evidence>
<dbReference type="GO" id="GO:0047443">
    <property type="term" value="F:4-hydroxy-4-methyl-2-oxoglutarate aldolase activity"/>
    <property type="evidence" value="ECO:0007669"/>
    <property type="project" value="UniProtKB-EC"/>
</dbReference>
<evidence type="ECO:0000313" key="15">
    <source>
        <dbReference type="Proteomes" id="UP000292452"/>
    </source>
</evidence>
<comment type="catalytic activity">
    <reaction evidence="1">
        <text>4-hydroxy-4-methyl-2-oxoglutarate = 2 pyruvate</text>
        <dbReference type="Rhea" id="RHEA:22748"/>
        <dbReference type="ChEBI" id="CHEBI:15361"/>
        <dbReference type="ChEBI" id="CHEBI:58276"/>
        <dbReference type="EC" id="4.1.3.17"/>
    </reaction>
</comment>
<protein>
    <recommendedName>
        <fullName evidence="7">Putative 4-hydroxy-4-methyl-2-oxoglutarate aldolase</fullName>
        <ecNumber evidence="6">4.1.1.112</ecNumber>
        <ecNumber evidence="5">4.1.3.17</ecNumber>
    </recommendedName>
    <alternativeName>
        <fullName evidence="11">Oxaloacetate decarboxylase</fullName>
    </alternativeName>
    <alternativeName>
        <fullName evidence="9">Regulator of ribonuclease activity homolog</fullName>
    </alternativeName>
    <alternativeName>
        <fullName evidence="10">RraA-like protein</fullName>
    </alternativeName>
</protein>
<dbReference type="GO" id="GO:0046872">
    <property type="term" value="F:metal ion binding"/>
    <property type="evidence" value="ECO:0007669"/>
    <property type="project" value="UniProtKB-KW"/>
</dbReference>
<keyword evidence="13" id="KW-0479">Metal-binding</keyword>
<comment type="function">
    <text evidence="8">Catalyzes the aldol cleavage of 4-hydroxy-4-methyl-2-oxoglutarate (HMG) into 2 molecules of pyruvate. Also contains a secondary oxaloacetate (OAA) decarboxylase activity due to the common pyruvate enolate transition state formed following C-C bond cleavage in the retro-aldol and decarboxylation reactions.</text>
</comment>
<dbReference type="AlphaFoldDB" id="A0A4Q9HTA9"/>
<comment type="caution">
    <text evidence="14">The sequence shown here is derived from an EMBL/GenBank/DDBJ whole genome shotgun (WGS) entry which is preliminary data.</text>
</comment>
<feature type="binding site" evidence="13">
    <location>
        <position position="128"/>
    </location>
    <ligand>
        <name>substrate</name>
    </ligand>
</feature>
<feature type="binding site" evidence="13">
    <location>
        <position position="129"/>
    </location>
    <ligand>
        <name>Mg(2+)</name>
        <dbReference type="ChEBI" id="CHEBI:18420"/>
    </ligand>
</feature>
<proteinExistence type="inferred from homology"/>
<dbReference type="RefSeq" id="WP_094790745.1">
    <property type="nucleotide sequence ID" value="NZ_NDXL01000001.1"/>
</dbReference>
<keyword evidence="13" id="KW-0460">Magnesium</keyword>
<dbReference type="EMBL" id="SIXH01000149">
    <property type="protein sequence ID" value="TBO58304.1"/>
    <property type="molecule type" value="Genomic_DNA"/>
</dbReference>
<evidence type="ECO:0000256" key="10">
    <source>
        <dbReference type="ARBA" id="ARBA00030169"/>
    </source>
</evidence>
<comment type="cofactor">
    <cofactor evidence="13">
        <name>Mg(2+)</name>
        <dbReference type="ChEBI" id="CHEBI:18420"/>
    </cofactor>
</comment>
<dbReference type="Proteomes" id="UP000292452">
    <property type="component" value="Unassembled WGS sequence"/>
</dbReference>
<evidence type="ECO:0000256" key="3">
    <source>
        <dbReference type="ARBA" id="ARBA00008621"/>
    </source>
</evidence>
<keyword evidence="15" id="KW-1185">Reference proteome</keyword>
<comment type="similarity">
    <text evidence="3">Belongs to the class II aldolase/RraA-like family.</text>
</comment>
<evidence type="ECO:0000256" key="1">
    <source>
        <dbReference type="ARBA" id="ARBA00001342"/>
    </source>
</evidence>
<dbReference type="GO" id="GO:0008948">
    <property type="term" value="F:oxaloacetate decarboxylase activity"/>
    <property type="evidence" value="ECO:0007669"/>
    <property type="project" value="UniProtKB-EC"/>
</dbReference>